<dbReference type="EMBL" id="JAHRHJ020003813">
    <property type="protein sequence ID" value="KAH9288447.1"/>
    <property type="molecule type" value="Genomic_DNA"/>
</dbReference>
<dbReference type="AlphaFoldDB" id="A0AA38F521"/>
<gene>
    <name evidence="1" type="ORF">KI387_032564</name>
</gene>
<dbReference type="Proteomes" id="UP000824469">
    <property type="component" value="Unassembled WGS sequence"/>
</dbReference>
<accession>A0AA38F521</accession>
<comment type="caution">
    <text evidence="1">The sequence shown here is derived from an EMBL/GenBank/DDBJ whole genome shotgun (WGS) entry which is preliminary data.</text>
</comment>
<reference evidence="1 2" key="1">
    <citation type="journal article" date="2021" name="Nat. Plants">
        <title>The Taxus genome provides insights into paclitaxel biosynthesis.</title>
        <authorList>
            <person name="Xiong X."/>
            <person name="Gou J."/>
            <person name="Liao Q."/>
            <person name="Li Y."/>
            <person name="Zhou Q."/>
            <person name="Bi G."/>
            <person name="Li C."/>
            <person name="Du R."/>
            <person name="Wang X."/>
            <person name="Sun T."/>
            <person name="Guo L."/>
            <person name="Liang H."/>
            <person name="Lu P."/>
            <person name="Wu Y."/>
            <person name="Zhang Z."/>
            <person name="Ro D.K."/>
            <person name="Shang Y."/>
            <person name="Huang S."/>
            <person name="Yan J."/>
        </authorList>
    </citation>
    <scope>NUCLEOTIDE SEQUENCE [LARGE SCALE GENOMIC DNA]</scope>
    <source>
        <strain evidence="1">Ta-2019</strain>
    </source>
</reference>
<proteinExistence type="predicted"/>
<organism evidence="1 2">
    <name type="scientific">Taxus chinensis</name>
    <name type="common">Chinese yew</name>
    <name type="synonym">Taxus wallichiana var. chinensis</name>
    <dbReference type="NCBI Taxonomy" id="29808"/>
    <lineage>
        <taxon>Eukaryota</taxon>
        <taxon>Viridiplantae</taxon>
        <taxon>Streptophyta</taxon>
        <taxon>Embryophyta</taxon>
        <taxon>Tracheophyta</taxon>
        <taxon>Spermatophyta</taxon>
        <taxon>Pinopsida</taxon>
        <taxon>Pinidae</taxon>
        <taxon>Conifers II</taxon>
        <taxon>Cupressales</taxon>
        <taxon>Taxaceae</taxon>
        <taxon>Taxus</taxon>
    </lineage>
</organism>
<feature type="non-terminal residue" evidence="1">
    <location>
        <position position="203"/>
    </location>
</feature>
<protein>
    <submittedName>
        <fullName evidence="1">Uncharacterized protein</fullName>
    </submittedName>
</protein>
<sequence>LLDVGGIGVADLVLEDPLVGGGDVAPATVKQNLSKQHFRSEFLNHPPIQASFKDTLQRSHNGDRVLAKLNRPMAYEKSTPSVCFGDEVVQYEASFKRNGLICRFHNFCLGLLALHVWILRKWAHFLEEGDSNFDPMILFDPKREDALTKTLNLKVQTDVSIPTHIENVNPNTSEAWNVVSRKKKGAISPLKMQLRSKGKGLKV</sequence>
<evidence type="ECO:0000313" key="1">
    <source>
        <dbReference type="EMBL" id="KAH9288447.1"/>
    </source>
</evidence>
<keyword evidence="2" id="KW-1185">Reference proteome</keyword>
<name>A0AA38F521_TAXCH</name>
<evidence type="ECO:0000313" key="2">
    <source>
        <dbReference type="Proteomes" id="UP000824469"/>
    </source>
</evidence>